<comment type="caution">
    <text evidence="1">The sequence shown here is derived from an EMBL/GenBank/DDBJ whole genome shotgun (WGS) entry which is preliminary data.</text>
</comment>
<accession>A0ACB7UYS7</accession>
<dbReference type="EMBL" id="CM037023">
    <property type="protein sequence ID" value="KAH7665984.1"/>
    <property type="molecule type" value="Genomic_DNA"/>
</dbReference>
<evidence type="ECO:0000313" key="2">
    <source>
        <dbReference type="Proteomes" id="UP000827976"/>
    </source>
</evidence>
<name>A0ACB7UYS7_DIOAL</name>
<gene>
    <name evidence="1" type="ORF">IHE45_13G069700</name>
</gene>
<organism evidence="1 2">
    <name type="scientific">Dioscorea alata</name>
    <name type="common">Purple yam</name>
    <dbReference type="NCBI Taxonomy" id="55571"/>
    <lineage>
        <taxon>Eukaryota</taxon>
        <taxon>Viridiplantae</taxon>
        <taxon>Streptophyta</taxon>
        <taxon>Embryophyta</taxon>
        <taxon>Tracheophyta</taxon>
        <taxon>Spermatophyta</taxon>
        <taxon>Magnoliopsida</taxon>
        <taxon>Liliopsida</taxon>
        <taxon>Dioscoreales</taxon>
        <taxon>Dioscoreaceae</taxon>
        <taxon>Dioscorea</taxon>
    </lineage>
</organism>
<evidence type="ECO:0000313" key="1">
    <source>
        <dbReference type="EMBL" id="KAH7665984.1"/>
    </source>
</evidence>
<sequence length="77" mass="8430">MTTCSSKTSCPRPLCVYPTIIEQHPHGAFVGAWICFLCSKAARLEQALSTITRMRSLGERLSLSYNAEASSCSPFCI</sequence>
<keyword evidence="2" id="KW-1185">Reference proteome</keyword>
<protein>
    <submittedName>
        <fullName evidence="1">Uncharacterized protein</fullName>
    </submittedName>
</protein>
<dbReference type="Proteomes" id="UP000827976">
    <property type="component" value="Chromosome 13"/>
</dbReference>
<proteinExistence type="predicted"/>
<reference evidence="2" key="1">
    <citation type="journal article" date="2022" name="Nat. Commun.">
        <title>Chromosome evolution and the genetic basis of agronomically important traits in greater yam.</title>
        <authorList>
            <person name="Bredeson J.V."/>
            <person name="Lyons J.B."/>
            <person name="Oniyinde I.O."/>
            <person name="Okereke N.R."/>
            <person name="Kolade O."/>
            <person name="Nnabue I."/>
            <person name="Nwadili C.O."/>
            <person name="Hribova E."/>
            <person name="Parker M."/>
            <person name="Nwogha J."/>
            <person name="Shu S."/>
            <person name="Carlson J."/>
            <person name="Kariba R."/>
            <person name="Muthemba S."/>
            <person name="Knop K."/>
            <person name="Barton G.J."/>
            <person name="Sherwood A.V."/>
            <person name="Lopez-Montes A."/>
            <person name="Asiedu R."/>
            <person name="Jamnadass R."/>
            <person name="Muchugi A."/>
            <person name="Goodstein D."/>
            <person name="Egesi C.N."/>
            <person name="Featherston J."/>
            <person name="Asfaw A."/>
            <person name="Simpson G.G."/>
            <person name="Dolezel J."/>
            <person name="Hendre P.S."/>
            <person name="Van Deynze A."/>
            <person name="Kumar P.L."/>
            <person name="Obidiegwu J.E."/>
            <person name="Bhattacharjee R."/>
            <person name="Rokhsar D.S."/>
        </authorList>
    </citation>
    <scope>NUCLEOTIDE SEQUENCE [LARGE SCALE GENOMIC DNA]</scope>
    <source>
        <strain evidence="2">cv. TDa95/00328</strain>
    </source>
</reference>